<dbReference type="NCBIfam" id="TIGR03071">
    <property type="entry name" value="couple_hipA"/>
    <property type="match status" value="1"/>
</dbReference>
<name>A0A2G8I7K7_PREIN</name>
<evidence type="ECO:0000259" key="1">
    <source>
        <dbReference type="Pfam" id="PF13657"/>
    </source>
</evidence>
<dbReference type="PANTHER" id="PTHR37419">
    <property type="entry name" value="SERINE/THREONINE-PROTEIN KINASE TOXIN HIPA"/>
    <property type="match status" value="1"/>
</dbReference>
<gene>
    <name evidence="2" type="ORF">CTI18_10890</name>
    <name evidence="3" type="ORF">D2S45_03445</name>
</gene>
<dbReference type="Proteomes" id="UP000230046">
    <property type="component" value="Unassembled WGS sequence"/>
</dbReference>
<feature type="domain" description="HipA N-terminal subdomain 1" evidence="1">
    <location>
        <begin position="5"/>
        <end position="101"/>
    </location>
</feature>
<dbReference type="InterPro" id="IPR052028">
    <property type="entry name" value="HipA_Ser/Thr_kinase"/>
</dbReference>
<sequence>MRQGQVYVNDKLAGIITEDETGYSFIYTQEYLASNRPTPVSLTLPLRTEEYRSNVLFSFFDGLIPEGWMLNIAERNWKINRRDRMGLLLSCCRDCIGDVSIVPIERKEEAR</sequence>
<dbReference type="EMBL" id="PEKN01000002">
    <property type="protein sequence ID" value="PIK19429.1"/>
    <property type="molecule type" value="Genomic_DNA"/>
</dbReference>
<evidence type="ECO:0000313" key="5">
    <source>
        <dbReference type="Proteomes" id="UP000283868"/>
    </source>
</evidence>
<keyword evidence="5" id="KW-1185">Reference proteome</keyword>
<evidence type="ECO:0000313" key="4">
    <source>
        <dbReference type="Proteomes" id="UP000230046"/>
    </source>
</evidence>
<reference evidence="3 5" key="2">
    <citation type="submission" date="2018-08" db="EMBL/GenBank/DDBJ databases">
        <title>Comparative analysis of Prevotella intermedia strains.</title>
        <authorList>
            <person name="Moon J.-H."/>
            <person name="Lee J.-H."/>
        </authorList>
    </citation>
    <scope>NUCLEOTIDE SEQUENCE [LARGE SCALE GENOMIC DNA]</scope>
    <source>
        <strain evidence="3 5">ATCC 15033</strain>
    </source>
</reference>
<dbReference type="EMBL" id="QXEN01000003">
    <property type="protein sequence ID" value="RRF87957.1"/>
    <property type="molecule type" value="Genomic_DNA"/>
</dbReference>
<comment type="caution">
    <text evidence="2">The sequence shown here is derived from an EMBL/GenBank/DDBJ whole genome shotgun (WGS) entry which is preliminary data.</text>
</comment>
<reference evidence="2 4" key="1">
    <citation type="submission" date="2017-11" db="EMBL/GenBank/DDBJ databases">
        <title>Genome sequencing of Prevotella intermedia KCOM 1653.</title>
        <authorList>
            <person name="Kook J.-K."/>
            <person name="Park S.-N."/>
            <person name="Lim Y.K."/>
        </authorList>
    </citation>
    <scope>NUCLEOTIDE SEQUENCE [LARGE SCALE GENOMIC DNA]</scope>
    <source>
        <strain evidence="2 4">KCOM 1653</strain>
    </source>
</reference>
<dbReference type="GeneID" id="34516985"/>
<dbReference type="GO" id="GO:0004674">
    <property type="term" value="F:protein serine/threonine kinase activity"/>
    <property type="evidence" value="ECO:0007669"/>
    <property type="project" value="TreeGrafter"/>
</dbReference>
<keyword evidence="2" id="KW-0808">Transferase</keyword>
<evidence type="ECO:0000313" key="2">
    <source>
        <dbReference type="EMBL" id="PIK19429.1"/>
    </source>
</evidence>
<keyword evidence="2" id="KW-0418">Kinase</keyword>
<dbReference type="Proteomes" id="UP000283868">
    <property type="component" value="Unassembled WGS sequence"/>
</dbReference>
<organism evidence="2 4">
    <name type="scientific">Prevotella intermedia</name>
    <dbReference type="NCBI Taxonomy" id="28131"/>
    <lineage>
        <taxon>Bacteria</taxon>
        <taxon>Pseudomonadati</taxon>
        <taxon>Bacteroidota</taxon>
        <taxon>Bacteroidia</taxon>
        <taxon>Bacteroidales</taxon>
        <taxon>Prevotellaceae</taxon>
        <taxon>Prevotella</taxon>
    </lineage>
</organism>
<accession>A0A2G8I7K7</accession>
<evidence type="ECO:0000313" key="3">
    <source>
        <dbReference type="EMBL" id="RRF87957.1"/>
    </source>
</evidence>
<dbReference type="RefSeq" id="WP_028905872.1">
    <property type="nucleotide sequence ID" value="NZ_JAWUZY010000038.1"/>
</dbReference>
<dbReference type="InterPro" id="IPR017508">
    <property type="entry name" value="HipA_N1"/>
</dbReference>
<dbReference type="PANTHER" id="PTHR37419:SF6">
    <property type="entry name" value="KINASE HI_0665-RELATED"/>
    <property type="match status" value="1"/>
</dbReference>
<dbReference type="AlphaFoldDB" id="A0A2G8I7K7"/>
<dbReference type="GO" id="GO:0005829">
    <property type="term" value="C:cytosol"/>
    <property type="evidence" value="ECO:0007669"/>
    <property type="project" value="TreeGrafter"/>
</dbReference>
<protein>
    <submittedName>
        <fullName evidence="2">Phosphatidylinositol kinase</fullName>
    </submittedName>
</protein>
<proteinExistence type="predicted"/>
<dbReference type="Pfam" id="PF13657">
    <property type="entry name" value="Couple_hipA"/>
    <property type="match status" value="1"/>
</dbReference>